<keyword evidence="5" id="KW-1185">Reference proteome</keyword>
<evidence type="ECO:0000256" key="2">
    <source>
        <dbReference type="ARBA" id="ARBA00035112"/>
    </source>
</evidence>
<dbReference type="Proteomes" id="UP001521116">
    <property type="component" value="Unassembled WGS sequence"/>
</dbReference>
<name>A0ABR3SCL9_9PEZI</name>
<sequence>MFAGLQRYNKLPHNEAESEGGGPVRWHTNRPARWPYAAIAFLTLGWAFTAAYAYRSRTLETGLLHAYRNTPIPKEVFQPVKKVFMPDQRYIGQGPEVEAAWDSLVAGTCCSSFAFCARDANSNKAHDAVWIENPQQYGFDQGILAPFDHPNTPNPKPQDFYVISILHQLHCLNMVRFQYYKEVNTNDTSRQNDAHMWKLHVEHCWEYLRQAISCGGDLIIEGNSPIKVGKGHATSVTGWGVEHDCINIEALWDFQIGQEEKYNLTWQTIGS</sequence>
<evidence type="ECO:0000313" key="5">
    <source>
        <dbReference type="Proteomes" id="UP001521116"/>
    </source>
</evidence>
<dbReference type="EMBL" id="JAJVDC020000241">
    <property type="protein sequence ID" value="KAL1617124.1"/>
    <property type="molecule type" value="Genomic_DNA"/>
</dbReference>
<dbReference type="PANTHER" id="PTHR33365:SF4">
    <property type="entry name" value="CYCLOCHLOROTINE BIOSYNTHESIS PROTEIN O"/>
    <property type="match status" value="1"/>
</dbReference>
<protein>
    <recommendedName>
        <fullName evidence="6">Tat pathway signal sequence</fullName>
    </recommendedName>
</protein>
<keyword evidence="3" id="KW-0812">Transmembrane</keyword>
<dbReference type="Pfam" id="PF11807">
    <property type="entry name" value="UstYa"/>
    <property type="match status" value="1"/>
</dbReference>
<comment type="similarity">
    <text evidence="2">Belongs to the ustYa family.</text>
</comment>
<comment type="pathway">
    <text evidence="1">Mycotoxin biosynthesis.</text>
</comment>
<accession>A0ABR3SCL9</accession>
<evidence type="ECO:0008006" key="6">
    <source>
        <dbReference type="Google" id="ProtNLM"/>
    </source>
</evidence>
<keyword evidence="3" id="KW-0472">Membrane</keyword>
<evidence type="ECO:0000256" key="3">
    <source>
        <dbReference type="SAM" id="Phobius"/>
    </source>
</evidence>
<comment type="caution">
    <text evidence="4">The sequence shown here is derived from an EMBL/GenBank/DDBJ whole genome shotgun (WGS) entry which is preliminary data.</text>
</comment>
<reference evidence="4 5" key="1">
    <citation type="submission" date="2024-02" db="EMBL/GenBank/DDBJ databases">
        <title>De novo assembly and annotation of 12 fungi associated with fruit tree decline syndrome in Ontario, Canada.</title>
        <authorList>
            <person name="Sulman M."/>
            <person name="Ellouze W."/>
            <person name="Ilyukhin E."/>
        </authorList>
    </citation>
    <scope>NUCLEOTIDE SEQUENCE [LARGE SCALE GENOMIC DNA]</scope>
    <source>
        <strain evidence="4 5">M1-105</strain>
    </source>
</reference>
<dbReference type="InterPro" id="IPR021765">
    <property type="entry name" value="UstYa-like"/>
</dbReference>
<proteinExistence type="inferred from homology"/>
<gene>
    <name evidence="4" type="ORF">SLS56_011127</name>
</gene>
<evidence type="ECO:0000313" key="4">
    <source>
        <dbReference type="EMBL" id="KAL1617124.1"/>
    </source>
</evidence>
<feature type="transmembrane region" description="Helical" evidence="3">
    <location>
        <begin position="34"/>
        <end position="54"/>
    </location>
</feature>
<organism evidence="4 5">
    <name type="scientific">Neofusicoccum ribis</name>
    <dbReference type="NCBI Taxonomy" id="45134"/>
    <lineage>
        <taxon>Eukaryota</taxon>
        <taxon>Fungi</taxon>
        <taxon>Dikarya</taxon>
        <taxon>Ascomycota</taxon>
        <taxon>Pezizomycotina</taxon>
        <taxon>Dothideomycetes</taxon>
        <taxon>Dothideomycetes incertae sedis</taxon>
        <taxon>Botryosphaeriales</taxon>
        <taxon>Botryosphaeriaceae</taxon>
        <taxon>Neofusicoccum</taxon>
    </lineage>
</organism>
<keyword evidence="3" id="KW-1133">Transmembrane helix</keyword>
<evidence type="ECO:0000256" key="1">
    <source>
        <dbReference type="ARBA" id="ARBA00004685"/>
    </source>
</evidence>
<dbReference type="PANTHER" id="PTHR33365">
    <property type="entry name" value="YALI0B05434P"/>
    <property type="match status" value="1"/>
</dbReference>